<dbReference type="PANTHER" id="PTHR45277:SF1">
    <property type="entry name" value="EXPRESSED PROTEIN"/>
    <property type="match status" value="1"/>
</dbReference>
<organism evidence="2 3">
    <name type="scientific">Zostera marina</name>
    <name type="common">Eelgrass</name>
    <dbReference type="NCBI Taxonomy" id="29655"/>
    <lineage>
        <taxon>Eukaryota</taxon>
        <taxon>Viridiplantae</taxon>
        <taxon>Streptophyta</taxon>
        <taxon>Embryophyta</taxon>
        <taxon>Tracheophyta</taxon>
        <taxon>Spermatophyta</taxon>
        <taxon>Magnoliopsida</taxon>
        <taxon>Liliopsida</taxon>
        <taxon>Zosteraceae</taxon>
        <taxon>Zostera</taxon>
    </lineage>
</organism>
<comment type="caution">
    <text evidence="2">The sequence shown here is derived from an EMBL/GenBank/DDBJ whole genome shotgun (WGS) entry which is preliminary data.</text>
</comment>
<reference evidence="3" key="1">
    <citation type="journal article" date="2016" name="Nature">
        <title>The genome of the seagrass Zostera marina reveals angiosperm adaptation to the sea.</title>
        <authorList>
            <person name="Olsen J.L."/>
            <person name="Rouze P."/>
            <person name="Verhelst B."/>
            <person name="Lin Y.-C."/>
            <person name="Bayer T."/>
            <person name="Collen J."/>
            <person name="Dattolo E."/>
            <person name="De Paoli E."/>
            <person name="Dittami S."/>
            <person name="Maumus F."/>
            <person name="Michel G."/>
            <person name="Kersting A."/>
            <person name="Lauritano C."/>
            <person name="Lohaus R."/>
            <person name="Toepel M."/>
            <person name="Tonon T."/>
            <person name="Vanneste K."/>
            <person name="Amirebrahimi M."/>
            <person name="Brakel J."/>
            <person name="Bostroem C."/>
            <person name="Chovatia M."/>
            <person name="Grimwood J."/>
            <person name="Jenkins J.W."/>
            <person name="Jueterbock A."/>
            <person name="Mraz A."/>
            <person name="Stam W.T."/>
            <person name="Tice H."/>
            <person name="Bornberg-Bauer E."/>
            <person name="Green P.J."/>
            <person name="Pearson G.A."/>
            <person name="Procaccini G."/>
            <person name="Duarte C.M."/>
            <person name="Schmutz J."/>
            <person name="Reusch T.B.H."/>
            <person name="Van de Peer Y."/>
        </authorList>
    </citation>
    <scope>NUCLEOTIDE SEQUENCE [LARGE SCALE GENOMIC DNA]</scope>
    <source>
        <strain evidence="3">cv. Finnish</strain>
    </source>
</reference>
<dbReference type="InterPro" id="IPR041698">
    <property type="entry name" value="Methyltransf_25"/>
</dbReference>
<evidence type="ECO:0000259" key="1">
    <source>
        <dbReference type="Pfam" id="PF13649"/>
    </source>
</evidence>
<dbReference type="InterPro" id="IPR029063">
    <property type="entry name" value="SAM-dependent_MTases_sf"/>
</dbReference>
<keyword evidence="3" id="KW-1185">Reference proteome</keyword>
<dbReference type="STRING" id="29655.A0A0K9NJ24"/>
<dbReference type="PANTHER" id="PTHR45277">
    <property type="entry name" value="EXPRESSED PROTEIN"/>
    <property type="match status" value="1"/>
</dbReference>
<dbReference type="OMA" id="DWSVIRT"/>
<dbReference type="Pfam" id="PF13649">
    <property type="entry name" value="Methyltransf_25"/>
    <property type="match status" value="1"/>
</dbReference>
<name>A0A0K9NJ24_ZOSMR</name>
<dbReference type="SUPFAM" id="SSF53335">
    <property type="entry name" value="S-adenosyl-L-methionine-dependent methyltransferases"/>
    <property type="match status" value="1"/>
</dbReference>
<dbReference type="CDD" id="cd02440">
    <property type="entry name" value="AdoMet_MTases"/>
    <property type="match status" value="1"/>
</dbReference>
<evidence type="ECO:0000313" key="2">
    <source>
        <dbReference type="EMBL" id="KMZ56764.1"/>
    </source>
</evidence>
<dbReference type="AlphaFoldDB" id="A0A0K9NJ24"/>
<evidence type="ECO:0000313" key="3">
    <source>
        <dbReference type="Proteomes" id="UP000036987"/>
    </source>
</evidence>
<dbReference type="Proteomes" id="UP000036987">
    <property type="component" value="Unassembled WGS sequence"/>
</dbReference>
<dbReference type="OrthoDB" id="10017101at2759"/>
<feature type="domain" description="Methyltransferase" evidence="1">
    <location>
        <begin position="18"/>
        <end position="92"/>
    </location>
</feature>
<accession>A0A0K9NJ24</accession>
<protein>
    <recommendedName>
        <fullName evidence="1">Methyltransferase domain-containing protein</fullName>
    </recommendedName>
</protein>
<gene>
    <name evidence="2" type="ORF">ZOSMA_91G00300</name>
</gene>
<sequence>MCQLVVAVVPDWSVIRTVLHVGCGTGVAMQLKKEGSRGRIVGLDHRKGTAVAALCTACLEGVQEYVTCREGDARRIPFADGHFDAVVSAVHLSSIGKTVSGSSATAV</sequence>
<proteinExistence type="predicted"/>
<dbReference type="EMBL" id="LFYR01002138">
    <property type="protein sequence ID" value="KMZ56764.1"/>
    <property type="molecule type" value="Genomic_DNA"/>
</dbReference>
<dbReference type="Gene3D" id="3.40.50.150">
    <property type="entry name" value="Vaccinia Virus protein VP39"/>
    <property type="match status" value="1"/>
</dbReference>